<dbReference type="Proteomes" id="UP000825935">
    <property type="component" value="Chromosome 28"/>
</dbReference>
<reference evidence="11" key="1">
    <citation type="submission" date="2021-08" db="EMBL/GenBank/DDBJ databases">
        <title>WGS assembly of Ceratopteris richardii.</title>
        <authorList>
            <person name="Marchant D.B."/>
            <person name="Chen G."/>
            <person name="Jenkins J."/>
            <person name="Shu S."/>
            <person name="Leebens-Mack J."/>
            <person name="Grimwood J."/>
            <person name="Schmutz J."/>
            <person name="Soltis P."/>
            <person name="Soltis D."/>
            <person name="Chen Z.-H."/>
        </authorList>
    </citation>
    <scope>NUCLEOTIDE SEQUENCE</scope>
    <source>
        <strain evidence="11">Whitten #5841</strain>
        <tissue evidence="11">Leaf</tissue>
    </source>
</reference>
<dbReference type="AlphaFoldDB" id="A0A8T2RD59"/>
<evidence type="ECO:0000313" key="12">
    <source>
        <dbReference type="Proteomes" id="UP000825935"/>
    </source>
</evidence>
<evidence type="ECO:0000256" key="1">
    <source>
        <dbReference type="ARBA" id="ARBA00004211"/>
    </source>
</evidence>
<feature type="transmembrane region" description="Helical" evidence="10">
    <location>
        <begin position="153"/>
        <end position="172"/>
    </location>
</feature>
<dbReference type="PANTHER" id="PTHR15959">
    <property type="entry name" value="SYNTAXIN-18"/>
    <property type="match status" value="1"/>
</dbReference>
<evidence type="ECO:0000256" key="10">
    <source>
        <dbReference type="SAM" id="Phobius"/>
    </source>
</evidence>
<organism evidence="11 12">
    <name type="scientific">Ceratopteris richardii</name>
    <name type="common">Triangle waterfern</name>
    <dbReference type="NCBI Taxonomy" id="49495"/>
    <lineage>
        <taxon>Eukaryota</taxon>
        <taxon>Viridiplantae</taxon>
        <taxon>Streptophyta</taxon>
        <taxon>Embryophyta</taxon>
        <taxon>Tracheophyta</taxon>
        <taxon>Polypodiopsida</taxon>
        <taxon>Polypodiidae</taxon>
        <taxon>Polypodiales</taxon>
        <taxon>Pteridineae</taxon>
        <taxon>Pteridaceae</taxon>
        <taxon>Parkerioideae</taxon>
        <taxon>Ceratopteris</taxon>
    </lineage>
</organism>
<evidence type="ECO:0000256" key="9">
    <source>
        <dbReference type="SAM" id="Coils"/>
    </source>
</evidence>
<dbReference type="EMBL" id="CM035433">
    <property type="protein sequence ID" value="KAH7293781.1"/>
    <property type="molecule type" value="Genomic_DNA"/>
</dbReference>
<sequence>MVWYGLQVLILSEHLHSVTKTFDHFRAARFQEAIEKSMPRLRKGASSTKNMKDYNYEMNQHETMEIQELKQDQLEEETRALQVELTNLMDAAQETERKMIEMSALNHLFSTHVMHQAQQIEMLYQQALDATENVVKGNKEIRKAIERSKSSRTFLLLFLFVLPFALLFLHWYN</sequence>
<keyword evidence="4 10" id="KW-0812">Transmembrane</keyword>
<evidence type="ECO:0000256" key="2">
    <source>
        <dbReference type="ARBA" id="ARBA00009063"/>
    </source>
</evidence>
<keyword evidence="12" id="KW-1185">Reference proteome</keyword>
<evidence type="ECO:0008006" key="13">
    <source>
        <dbReference type="Google" id="ProtNLM"/>
    </source>
</evidence>
<keyword evidence="3" id="KW-0813">Transport</keyword>
<dbReference type="SUPFAM" id="SSF58038">
    <property type="entry name" value="SNARE fusion complex"/>
    <property type="match status" value="1"/>
</dbReference>
<evidence type="ECO:0000256" key="8">
    <source>
        <dbReference type="ARBA" id="ARBA00023136"/>
    </source>
</evidence>
<dbReference type="OrthoDB" id="342981at2759"/>
<evidence type="ECO:0000256" key="7">
    <source>
        <dbReference type="ARBA" id="ARBA00023054"/>
    </source>
</evidence>
<name>A0A8T2RD59_CERRI</name>
<gene>
    <name evidence="11" type="ORF">KP509_28G042100</name>
</gene>
<proteinExistence type="inferred from homology"/>
<dbReference type="GO" id="GO:0006890">
    <property type="term" value="P:retrograde vesicle-mediated transport, Golgi to endoplasmic reticulum"/>
    <property type="evidence" value="ECO:0007669"/>
    <property type="project" value="TreeGrafter"/>
</dbReference>
<dbReference type="GO" id="GO:0005783">
    <property type="term" value="C:endoplasmic reticulum"/>
    <property type="evidence" value="ECO:0007669"/>
    <property type="project" value="TreeGrafter"/>
</dbReference>
<comment type="subcellular location">
    <subcellularLocation>
        <location evidence="1">Membrane</location>
        <topology evidence="1">Single-pass type IV membrane protein</topology>
    </subcellularLocation>
</comment>
<keyword evidence="6 10" id="KW-1133">Transmembrane helix</keyword>
<dbReference type="Gene3D" id="1.20.5.110">
    <property type="match status" value="1"/>
</dbReference>
<comment type="similarity">
    <text evidence="2">Belongs to the syntaxin family.</text>
</comment>
<evidence type="ECO:0000256" key="6">
    <source>
        <dbReference type="ARBA" id="ARBA00022989"/>
    </source>
</evidence>
<evidence type="ECO:0000256" key="3">
    <source>
        <dbReference type="ARBA" id="ARBA00022448"/>
    </source>
</evidence>
<evidence type="ECO:0000256" key="5">
    <source>
        <dbReference type="ARBA" id="ARBA00022927"/>
    </source>
</evidence>
<comment type="caution">
    <text evidence="11">The sequence shown here is derived from an EMBL/GenBank/DDBJ whole genome shotgun (WGS) entry which is preliminary data.</text>
</comment>
<accession>A0A8T2RD59</accession>
<dbReference type="PANTHER" id="PTHR15959:SF0">
    <property type="entry name" value="SYNTAXIN-18"/>
    <property type="match status" value="1"/>
</dbReference>
<evidence type="ECO:0000313" key="11">
    <source>
        <dbReference type="EMBL" id="KAH7293781.1"/>
    </source>
</evidence>
<feature type="coiled-coil region" evidence="9">
    <location>
        <begin position="64"/>
        <end position="98"/>
    </location>
</feature>
<evidence type="ECO:0000256" key="4">
    <source>
        <dbReference type="ARBA" id="ARBA00022692"/>
    </source>
</evidence>
<dbReference type="GO" id="GO:0031201">
    <property type="term" value="C:SNARE complex"/>
    <property type="evidence" value="ECO:0007669"/>
    <property type="project" value="TreeGrafter"/>
</dbReference>
<dbReference type="GO" id="GO:0015031">
    <property type="term" value="P:protein transport"/>
    <property type="evidence" value="ECO:0007669"/>
    <property type="project" value="UniProtKB-KW"/>
</dbReference>
<keyword evidence="5" id="KW-0653">Protein transport</keyword>
<protein>
    <recommendedName>
        <fullName evidence="13">Syntaxin-81</fullName>
    </recommendedName>
</protein>
<keyword evidence="8 10" id="KW-0472">Membrane</keyword>
<keyword evidence="7 9" id="KW-0175">Coiled coil</keyword>